<organism evidence="1 2">
    <name type="scientific">candidate division WS6 bacterium OLB21</name>
    <dbReference type="NCBI Taxonomy" id="1617427"/>
    <lineage>
        <taxon>Bacteria</taxon>
        <taxon>Candidatus Dojkabacteria</taxon>
    </lineage>
</organism>
<evidence type="ECO:0000313" key="1">
    <source>
        <dbReference type="EMBL" id="KXK10029.1"/>
    </source>
</evidence>
<name>A0A136KKU1_9BACT</name>
<comment type="caution">
    <text evidence="1">The sequence shown here is derived from an EMBL/GenBank/DDBJ whole genome shotgun (WGS) entry which is preliminary data.</text>
</comment>
<dbReference type="Proteomes" id="UP000070449">
    <property type="component" value="Unassembled WGS sequence"/>
</dbReference>
<dbReference type="STRING" id="1617427.UZ20_WS6002000110"/>
<dbReference type="AlphaFoldDB" id="A0A136KKU1"/>
<reference evidence="1 2" key="1">
    <citation type="submission" date="2015-02" db="EMBL/GenBank/DDBJ databases">
        <title>Improved understanding of the partial-nitritation anammox process through 23 genomes representing the majority of the microbial community.</title>
        <authorList>
            <person name="Speth D.R."/>
            <person name="In T Zandt M."/>
            <person name="Guerrero Cruz S."/>
            <person name="Jetten M.S."/>
            <person name="Dutilh B.E."/>
        </authorList>
    </citation>
    <scope>NUCLEOTIDE SEQUENCE [LARGE SCALE GENOMIC DNA]</scope>
    <source>
        <strain evidence="1">OLB21</strain>
    </source>
</reference>
<gene>
    <name evidence="1" type="ORF">UZ20_WS6002000110</name>
</gene>
<accession>A0A136KKU1</accession>
<proteinExistence type="predicted"/>
<protein>
    <submittedName>
        <fullName evidence="1">Uncharacterized protein</fullName>
    </submittedName>
</protein>
<sequence>MKEAKPQTGLIMLILKNLNEPRDFIWFAKRIIKARSK</sequence>
<evidence type="ECO:0000313" key="2">
    <source>
        <dbReference type="Proteomes" id="UP000070449"/>
    </source>
</evidence>
<dbReference type="EMBL" id="JYPD01000010">
    <property type="protein sequence ID" value="KXK10029.1"/>
    <property type="molecule type" value="Genomic_DNA"/>
</dbReference>